<dbReference type="EMBL" id="JAAAID010002938">
    <property type="protein sequence ID" value="KAG0002540.1"/>
    <property type="molecule type" value="Genomic_DNA"/>
</dbReference>
<evidence type="ECO:0000313" key="2">
    <source>
        <dbReference type="EMBL" id="KAG0002540.1"/>
    </source>
</evidence>
<feature type="compositionally biased region" description="Basic and acidic residues" evidence="1">
    <location>
        <begin position="154"/>
        <end position="169"/>
    </location>
</feature>
<proteinExistence type="predicted"/>
<evidence type="ECO:0000256" key="1">
    <source>
        <dbReference type="SAM" id="MobiDB-lite"/>
    </source>
</evidence>
<accession>A0A9P6MIH6</accession>
<feature type="region of interest" description="Disordered" evidence="1">
    <location>
        <begin position="98"/>
        <end position="209"/>
    </location>
</feature>
<sequence>MAFNEYLAWALDKEPGKEHVSRREKLRIALKRFEERNESAFWADRALRIADQQLLVSGAIAVKQAGSKIHEFGLQEANAALERYSSGFVDNEPLDVIDDSDDESLESDKEFDQNNLPIDNRTKELLDKGKGVDRVTESTTSQLPAAFTSSRSQDINREYENSGLKDRLSPEPYLSAPRPGKRSSAKSLPRSKKLKPAPLSGQESPSVDPYCDPAMASRINRYRSLNPDGFWVLSSNRAVETVLFEESLKGNATYKIRSYTIDFNCELTQKLFTVQEWAEMSLLNRFELPKLPPTTEAYIKDVHKAIKTGKHAALIAVPEQDRFSCDMILVSLIKW</sequence>
<evidence type="ECO:0000313" key="3">
    <source>
        <dbReference type="Proteomes" id="UP000703661"/>
    </source>
</evidence>
<protein>
    <submittedName>
        <fullName evidence="2">Uncharacterized protein</fullName>
    </submittedName>
</protein>
<keyword evidence="3" id="KW-1185">Reference proteome</keyword>
<name>A0A9P6MIH6_9FUNG</name>
<feature type="compositionally biased region" description="Basic residues" evidence="1">
    <location>
        <begin position="179"/>
        <end position="195"/>
    </location>
</feature>
<dbReference type="AlphaFoldDB" id="A0A9P6MIH6"/>
<dbReference type="Proteomes" id="UP000703661">
    <property type="component" value="Unassembled WGS sequence"/>
</dbReference>
<feature type="compositionally biased region" description="Basic and acidic residues" evidence="1">
    <location>
        <begin position="120"/>
        <end position="136"/>
    </location>
</feature>
<reference evidence="2" key="1">
    <citation type="journal article" date="2020" name="Fungal Divers.">
        <title>Resolving the Mortierellaceae phylogeny through synthesis of multi-gene phylogenetics and phylogenomics.</title>
        <authorList>
            <person name="Vandepol N."/>
            <person name="Liber J."/>
            <person name="Desiro A."/>
            <person name="Na H."/>
            <person name="Kennedy M."/>
            <person name="Barry K."/>
            <person name="Grigoriev I.V."/>
            <person name="Miller A.N."/>
            <person name="O'Donnell K."/>
            <person name="Stajich J.E."/>
            <person name="Bonito G."/>
        </authorList>
    </citation>
    <scope>NUCLEOTIDE SEQUENCE</scope>
    <source>
        <strain evidence="2">NRRL 2769</strain>
    </source>
</reference>
<comment type="caution">
    <text evidence="2">The sequence shown here is derived from an EMBL/GenBank/DDBJ whole genome shotgun (WGS) entry which is preliminary data.</text>
</comment>
<feature type="compositionally biased region" description="Polar residues" evidence="1">
    <location>
        <begin position="137"/>
        <end position="153"/>
    </location>
</feature>
<gene>
    <name evidence="2" type="ORF">BGZ80_005956</name>
</gene>
<organism evidence="2 3">
    <name type="scientific">Entomortierella chlamydospora</name>
    <dbReference type="NCBI Taxonomy" id="101097"/>
    <lineage>
        <taxon>Eukaryota</taxon>
        <taxon>Fungi</taxon>
        <taxon>Fungi incertae sedis</taxon>
        <taxon>Mucoromycota</taxon>
        <taxon>Mortierellomycotina</taxon>
        <taxon>Mortierellomycetes</taxon>
        <taxon>Mortierellales</taxon>
        <taxon>Mortierellaceae</taxon>
        <taxon>Entomortierella</taxon>
    </lineage>
</organism>